<keyword evidence="2" id="KW-0805">Transcription regulation</keyword>
<dbReference type="InterPro" id="IPR036388">
    <property type="entry name" value="WH-like_DNA-bd_sf"/>
</dbReference>
<proteinExistence type="inferred from homology"/>
<organism evidence="6 7">
    <name type="scientific">Litoreibacter janthinus</name>
    <dbReference type="NCBI Taxonomy" id="670154"/>
    <lineage>
        <taxon>Bacteria</taxon>
        <taxon>Pseudomonadati</taxon>
        <taxon>Pseudomonadota</taxon>
        <taxon>Alphaproteobacteria</taxon>
        <taxon>Rhodobacterales</taxon>
        <taxon>Roseobacteraceae</taxon>
        <taxon>Litoreibacter</taxon>
    </lineage>
</organism>
<dbReference type="SUPFAM" id="SSF53850">
    <property type="entry name" value="Periplasmic binding protein-like II"/>
    <property type="match status" value="1"/>
</dbReference>
<dbReference type="PRINTS" id="PR00039">
    <property type="entry name" value="HTHLYSR"/>
</dbReference>
<keyword evidence="3 6" id="KW-0238">DNA-binding</keyword>
<dbReference type="EMBL" id="FOYO01000001">
    <property type="protein sequence ID" value="SFR48302.1"/>
    <property type="molecule type" value="Genomic_DNA"/>
</dbReference>
<dbReference type="AlphaFoldDB" id="A0A1I6H1Q5"/>
<dbReference type="Proteomes" id="UP000199658">
    <property type="component" value="Unassembled WGS sequence"/>
</dbReference>
<dbReference type="PROSITE" id="PS50931">
    <property type="entry name" value="HTH_LYSR"/>
    <property type="match status" value="1"/>
</dbReference>
<accession>A0A1I6H1Q5</accession>
<feature type="domain" description="HTH lysR-type" evidence="5">
    <location>
        <begin position="8"/>
        <end position="65"/>
    </location>
</feature>
<dbReference type="InterPro" id="IPR036390">
    <property type="entry name" value="WH_DNA-bd_sf"/>
</dbReference>
<dbReference type="GO" id="GO:0003677">
    <property type="term" value="F:DNA binding"/>
    <property type="evidence" value="ECO:0007669"/>
    <property type="project" value="UniProtKB-KW"/>
</dbReference>
<dbReference type="InterPro" id="IPR000847">
    <property type="entry name" value="LysR_HTH_N"/>
</dbReference>
<dbReference type="RefSeq" id="WP_217643012.1">
    <property type="nucleotide sequence ID" value="NZ_FOYO01000001.1"/>
</dbReference>
<dbReference type="Pfam" id="PF00126">
    <property type="entry name" value="HTH_1"/>
    <property type="match status" value="1"/>
</dbReference>
<evidence type="ECO:0000256" key="2">
    <source>
        <dbReference type="ARBA" id="ARBA00023015"/>
    </source>
</evidence>
<dbReference type="PANTHER" id="PTHR30346">
    <property type="entry name" value="TRANSCRIPTIONAL DUAL REGULATOR HCAR-RELATED"/>
    <property type="match status" value="1"/>
</dbReference>
<name>A0A1I6H1Q5_9RHOB</name>
<evidence type="ECO:0000256" key="1">
    <source>
        <dbReference type="ARBA" id="ARBA00009437"/>
    </source>
</evidence>
<keyword evidence="7" id="KW-1185">Reference proteome</keyword>
<dbReference type="GO" id="GO:0003700">
    <property type="term" value="F:DNA-binding transcription factor activity"/>
    <property type="evidence" value="ECO:0007669"/>
    <property type="project" value="InterPro"/>
</dbReference>
<evidence type="ECO:0000256" key="4">
    <source>
        <dbReference type="ARBA" id="ARBA00023163"/>
    </source>
</evidence>
<sequence length="297" mass="33013">MKAGWDAMDINQITYFLHLADTLNFTEAARRSGVAQPSLTKSIRKLEEELGGPLLYRDGKDSRLTALGREIQVEFMRIDSGLMNVRELAENSVRGRKRVLSIGVASTIAPNAFSGFIQHVLSQLPSIELNVHTLAADEGAAEVLSGKYDACILPTAPKENFKLAVQPLFRERYLLAFAKGHALSRFDEIPAKEMAREQFVDRLACEFHSQIIAHFMDRDILMYPRFSSEREDWVQHIVASGNAVCIMPERSCTVAGIDARPVATMDISREVVLVTVSGNGTPSELRQITGMAAAYQW</sequence>
<evidence type="ECO:0000259" key="5">
    <source>
        <dbReference type="PROSITE" id="PS50931"/>
    </source>
</evidence>
<gene>
    <name evidence="6" type="ORF">SAMN04488002_2327</name>
</gene>
<evidence type="ECO:0000256" key="3">
    <source>
        <dbReference type="ARBA" id="ARBA00023125"/>
    </source>
</evidence>
<dbReference type="Gene3D" id="3.40.190.10">
    <property type="entry name" value="Periplasmic binding protein-like II"/>
    <property type="match status" value="2"/>
</dbReference>
<protein>
    <submittedName>
        <fullName evidence="6">DNA-binding transcriptional regulator, LysR family</fullName>
    </submittedName>
</protein>
<dbReference type="PANTHER" id="PTHR30346:SF28">
    <property type="entry name" value="HTH-TYPE TRANSCRIPTIONAL REGULATOR CYNR"/>
    <property type="match status" value="1"/>
</dbReference>
<comment type="similarity">
    <text evidence="1">Belongs to the LysR transcriptional regulatory family.</text>
</comment>
<evidence type="ECO:0000313" key="7">
    <source>
        <dbReference type="Proteomes" id="UP000199658"/>
    </source>
</evidence>
<keyword evidence="4" id="KW-0804">Transcription</keyword>
<dbReference type="STRING" id="670154.SAMN04488002_2327"/>
<dbReference type="SUPFAM" id="SSF46785">
    <property type="entry name" value="Winged helix' DNA-binding domain"/>
    <property type="match status" value="1"/>
</dbReference>
<dbReference type="CDD" id="cd05466">
    <property type="entry name" value="PBP2_LTTR_substrate"/>
    <property type="match status" value="1"/>
</dbReference>
<dbReference type="Gene3D" id="1.10.10.10">
    <property type="entry name" value="Winged helix-like DNA-binding domain superfamily/Winged helix DNA-binding domain"/>
    <property type="match status" value="1"/>
</dbReference>
<dbReference type="InterPro" id="IPR005119">
    <property type="entry name" value="LysR_subst-bd"/>
</dbReference>
<evidence type="ECO:0000313" key="6">
    <source>
        <dbReference type="EMBL" id="SFR48302.1"/>
    </source>
</evidence>
<dbReference type="Pfam" id="PF03466">
    <property type="entry name" value="LysR_substrate"/>
    <property type="match status" value="1"/>
</dbReference>
<reference evidence="7" key="1">
    <citation type="submission" date="2016-10" db="EMBL/GenBank/DDBJ databases">
        <authorList>
            <person name="Varghese N."/>
            <person name="Submissions S."/>
        </authorList>
    </citation>
    <scope>NUCLEOTIDE SEQUENCE [LARGE SCALE GENOMIC DNA]</scope>
    <source>
        <strain evidence="7">DSM 26921</strain>
    </source>
</reference>
<dbReference type="GO" id="GO:0032993">
    <property type="term" value="C:protein-DNA complex"/>
    <property type="evidence" value="ECO:0007669"/>
    <property type="project" value="TreeGrafter"/>
</dbReference>